<evidence type="ECO:0000313" key="2">
    <source>
        <dbReference type="EMBL" id="CDO52021.1"/>
    </source>
</evidence>
<dbReference type="STRING" id="1173061.A0A0J9X4F4"/>
<proteinExistence type="predicted"/>
<evidence type="ECO:0000313" key="3">
    <source>
        <dbReference type="Proteomes" id="UP000242525"/>
    </source>
</evidence>
<protein>
    <submittedName>
        <fullName evidence="2">Similar to Saccharomyces cerevisiae YIL019W FAF1 Protein required for pre-rRNA processing and 40S ribosomal subunit assembly</fullName>
    </submittedName>
</protein>
<dbReference type="Proteomes" id="UP000242525">
    <property type="component" value="Unassembled WGS sequence"/>
</dbReference>
<dbReference type="InterPro" id="IPR027973">
    <property type="entry name" value="FSAF1-like"/>
</dbReference>
<organism evidence="2 3">
    <name type="scientific">Geotrichum candidum</name>
    <name type="common">Oospora lactis</name>
    <name type="synonym">Dipodascus geotrichum</name>
    <dbReference type="NCBI Taxonomy" id="1173061"/>
    <lineage>
        <taxon>Eukaryota</taxon>
        <taxon>Fungi</taxon>
        <taxon>Dikarya</taxon>
        <taxon>Ascomycota</taxon>
        <taxon>Saccharomycotina</taxon>
        <taxon>Dipodascomycetes</taxon>
        <taxon>Dipodascales</taxon>
        <taxon>Dipodascaceae</taxon>
        <taxon>Geotrichum</taxon>
    </lineage>
</organism>
<dbReference type="InterPro" id="IPR053030">
    <property type="entry name" value="Ribosomal_biogenesis_FAF1-like"/>
</dbReference>
<dbReference type="GO" id="GO:0000462">
    <property type="term" value="P:maturation of SSU-rRNA from tricistronic rRNA transcript (SSU-rRNA, 5.8S rRNA, LSU-rRNA)"/>
    <property type="evidence" value="ECO:0007669"/>
    <property type="project" value="TreeGrafter"/>
</dbReference>
<gene>
    <name evidence="2" type="ORF">BN980_GECA02s04652g</name>
</gene>
<name>A0A0J9X4F4_GEOCN</name>
<sequence>MDIFRKNFEAQFGQVEGVTNAKFDNDQDNSGSDENISSDSGSGSDEENEIENNEDLDLEMDQDYEHYNESDDSDADANLSFDHEEEDSDSDKPVVVKFLDSTSTTSFIPDKREKKLFMSSHAPKQEPIEPLVKRDPKEESEEQLNLDNDLALQRLIKESHILAEAGLSGVDISTGITGRARHKTLDLRLDDLGLATTKTGQIPMNMRKGMIAKKAQRKERHVREAKEAGIVLARETKKELPLGKRDKSKWRERGLKINSVGRETRNGLFISKSEISKYTGTSSGGGKRKGGKRR</sequence>
<dbReference type="AlphaFoldDB" id="A0A0J9X4F4"/>
<feature type="region of interest" description="Disordered" evidence="1">
    <location>
        <begin position="271"/>
        <end position="294"/>
    </location>
</feature>
<dbReference type="EMBL" id="CCBN010000002">
    <property type="protein sequence ID" value="CDO52021.1"/>
    <property type="molecule type" value="Genomic_DNA"/>
</dbReference>
<comment type="caution">
    <text evidence="2">The sequence shown here is derived from an EMBL/GenBank/DDBJ whole genome shotgun (WGS) entry which is preliminary data.</text>
</comment>
<feature type="region of interest" description="Disordered" evidence="1">
    <location>
        <begin position="109"/>
        <end position="141"/>
    </location>
</feature>
<accession>A0A0J9X4F4</accession>
<dbReference type="PANTHER" id="PTHR28096:SF1">
    <property type="entry name" value="PROTEIN FAF1"/>
    <property type="match status" value="1"/>
</dbReference>
<feature type="compositionally biased region" description="Low complexity" evidence="1">
    <location>
        <begin position="28"/>
        <end position="43"/>
    </location>
</feature>
<dbReference type="OrthoDB" id="5556956at2759"/>
<dbReference type="GO" id="GO:0005730">
    <property type="term" value="C:nucleolus"/>
    <property type="evidence" value="ECO:0007669"/>
    <property type="project" value="TreeGrafter"/>
</dbReference>
<feature type="region of interest" description="Disordered" evidence="1">
    <location>
        <begin position="15"/>
        <end position="95"/>
    </location>
</feature>
<keyword evidence="3" id="KW-1185">Reference proteome</keyword>
<dbReference type="Pfam" id="PF15375">
    <property type="entry name" value="FSAF1"/>
    <property type="match status" value="1"/>
</dbReference>
<feature type="compositionally biased region" description="Acidic residues" evidence="1">
    <location>
        <begin position="44"/>
        <end position="62"/>
    </location>
</feature>
<evidence type="ECO:0000256" key="1">
    <source>
        <dbReference type="SAM" id="MobiDB-lite"/>
    </source>
</evidence>
<feature type="compositionally biased region" description="Basic and acidic residues" evidence="1">
    <location>
        <begin position="123"/>
        <end position="137"/>
    </location>
</feature>
<dbReference type="PANTHER" id="PTHR28096">
    <property type="entry name" value="PROTEIN FAF1"/>
    <property type="match status" value="1"/>
</dbReference>
<reference evidence="2" key="1">
    <citation type="submission" date="2014-03" db="EMBL/GenBank/DDBJ databases">
        <authorList>
            <person name="Casaregola S."/>
        </authorList>
    </citation>
    <scope>NUCLEOTIDE SEQUENCE [LARGE SCALE GENOMIC DNA]</scope>
    <source>
        <strain evidence="2">CLIB 918</strain>
    </source>
</reference>